<dbReference type="SUPFAM" id="SSF55785">
    <property type="entry name" value="PYP-like sensor domain (PAS domain)"/>
    <property type="match status" value="1"/>
</dbReference>
<evidence type="ECO:0000259" key="18">
    <source>
        <dbReference type="PROSITE" id="PS50894"/>
    </source>
</evidence>
<dbReference type="CDD" id="cd00088">
    <property type="entry name" value="HPT"/>
    <property type="match status" value="1"/>
</dbReference>
<evidence type="ECO:0000256" key="1">
    <source>
        <dbReference type="ARBA" id="ARBA00000085"/>
    </source>
</evidence>
<dbReference type="Pfam" id="PF00072">
    <property type="entry name" value="Response_reg"/>
    <property type="match status" value="1"/>
</dbReference>
<comment type="catalytic activity">
    <reaction evidence="1">
        <text>ATP + protein L-histidine = ADP + protein N-phospho-L-histidine.</text>
        <dbReference type="EC" id="2.7.13.3"/>
    </reaction>
</comment>
<dbReference type="InterPro" id="IPR035965">
    <property type="entry name" value="PAS-like_dom_sf"/>
</dbReference>
<feature type="domain" description="PAS" evidence="16">
    <location>
        <begin position="311"/>
        <end position="377"/>
    </location>
</feature>
<dbReference type="CDD" id="cd00130">
    <property type="entry name" value="PAS"/>
    <property type="match status" value="1"/>
</dbReference>
<evidence type="ECO:0000256" key="5">
    <source>
        <dbReference type="ARBA" id="ARBA00022553"/>
    </source>
</evidence>
<dbReference type="EMBL" id="JAQQXS010000003">
    <property type="protein sequence ID" value="MDC8784351.1"/>
    <property type="molecule type" value="Genomic_DNA"/>
</dbReference>
<keyword evidence="20" id="KW-1185">Reference proteome</keyword>
<reference evidence="19 20" key="1">
    <citation type="submission" date="2022-10" db="EMBL/GenBank/DDBJ databases">
        <title>paucibacter sp. hw8 Genome sequencing.</title>
        <authorList>
            <person name="Park S."/>
        </authorList>
    </citation>
    <scope>NUCLEOTIDE SEQUENCE [LARGE SCALE GENOMIC DNA]</scope>
    <source>
        <strain evidence="20">hw8</strain>
    </source>
</reference>
<dbReference type="InterPro" id="IPR000700">
    <property type="entry name" value="PAS-assoc_C"/>
</dbReference>
<evidence type="ECO:0000256" key="2">
    <source>
        <dbReference type="ARBA" id="ARBA00004651"/>
    </source>
</evidence>
<gene>
    <name evidence="19" type="ORF">PRZ01_03985</name>
</gene>
<dbReference type="Gene3D" id="1.20.120.160">
    <property type="entry name" value="HPT domain"/>
    <property type="match status" value="1"/>
</dbReference>
<keyword evidence="7" id="KW-0547">Nucleotide-binding</keyword>
<evidence type="ECO:0000256" key="11">
    <source>
        <dbReference type="ARBA" id="ARBA00023136"/>
    </source>
</evidence>
<comment type="subcellular location">
    <subcellularLocation>
        <location evidence="2">Cell membrane</location>
        <topology evidence="2">Multi-pass membrane protein</topology>
    </subcellularLocation>
</comment>
<feature type="modified residue" description="4-aspartylphosphate" evidence="13">
    <location>
        <position position="768"/>
    </location>
</feature>
<dbReference type="PROSITE" id="PS50112">
    <property type="entry name" value="PAS"/>
    <property type="match status" value="1"/>
</dbReference>
<dbReference type="CDD" id="cd00082">
    <property type="entry name" value="HisKA"/>
    <property type="match status" value="1"/>
</dbReference>
<dbReference type="SMART" id="SM00387">
    <property type="entry name" value="HATPase_c"/>
    <property type="match status" value="1"/>
</dbReference>
<organism evidence="19 20">
    <name type="scientific">Roseateles koreensis</name>
    <dbReference type="NCBI Taxonomy" id="2987526"/>
    <lineage>
        <taxon>Bacteria</taxon>
        <taxon>Pseudomonadati</taxon>
        <taxon>Pseudomonadota</taxon>
        <taxon>Betaproteobacteria</taxon>
        <taxon>Burkholderiales</taxon>
        <taxon>Sphaerotilaceae</taxon>
        <taxon>Roseateles</taxon>
    </lineage>
</organism>
<comment type="caution">
    <text evidence="19">The sequence shown here is derived from an EMBL/GenBank/DDBJ whole genome shotgun (WGS) entry which is preliminary data.</text>
</comment>
<evidence type="ECO:0000256" key="4">
    <source>
        <dbReference type="ARBA" id="ARBA00022475"/>
    </source>
</evidence>
<dbReference type="InterPro" id="IPR003661">
    <property type="entry name" value="HisK_dim/P_dom"/>
</dbReference>
<keyword evidence="9" id="KW-1133">Transmembrane helix</keyword>
<dbReference type="PROSITE" id="PS50109">
    <property type="entry name" value="HIS_KIN"/>
    <property type="match status" value="1"/>
</dbReference>
<dbReference type="PRINTS" id="PR00344">
    <property type="entry name" value="BCTRLSENSOR"/>
</dbReference>
<dbReference type="PANTHER" id="PTHR45339">
    <property type="entry name" value="HYBRID SIGNAL TRANSDUCTION HISTIDINE KINASE J"/>
    <property type="match status" value="1"/>
</dbReference>
<dbReference type="SMART" id="SM00388">
    <property type="entry name" value="HisKA"/>
    <property type="match status" value="1"/>
</dbReference>
<dbReference type="NCBIfam" id="TIGR00229">
    <property type="entry name" value="sensory_box"/>
    <property type="match status" value="1"/>
</dbReference>
<evidence type="ECO:0000256" key="10">
    <source>
        <dbReference type="ARBA" id="ARBA00023012"/>
    </source>
</evidence>
<dbReference type="InterPro" id="IPR011006">
    <property type="entry name" value="CheY-like_superfamily"/>
</dbReference>
<dbReference type="InterPro" id="IPR001789">
    <property type="entry name" value="Sig_transdc_resp-reg_receiver"/>
</dbReference>
<dbReference type="SMART" id="SM00448">
    <property type="entry name" value="REC"/>
    <property type="match status" value="1"/>
</dbReference>
<evidence type="ECO:0000256" key="13">
    <source>
        <dbReference type="PROSITE-ProRule" id="PRU00169"/>
    </source>
</evidence>
<feature type="domain" description="PAC" evidence="17">
    <location>
        <begin position="382"/>
        <end position="432"/>
    </location>
</feature>
<dbReference type="SUPFAM" id="SSF55874">
    <property type="entry name" value="ATPase domain of HSP90 chaperone/DNA topoisomerase II/histidine kinase"/>
    <property type="match status" value="1"/>
</dbReference>
<dbReference type="Pfam" id="PF01627">
    <property type="entry name" value="Hpt"/>
    <property type="match status" value="1"/>
</dbReference>
<dbReference type="RefSeq" id="WP_273595471.1">
    <property type="nucleotide sequence ID" value="NZ_JAQQXS010000003.1"/>
</dbReference>
<dbReference type="Pfam" id="PF02518">
    <property type="entry name" value="HATPase_c"/>
    <property type="match status" value="1"/>
</dbReference>
<evidence type="ECO:0000313" key="20">
    <source>
        <dbReference type="Proteomes" id="UP001219862"/>
    </source>
</evidence>
<evidence type="ECO:0000313" key="19">
    <source>
        <dbReference type="EMBL" id="MDC8784351.1"/>
    </source>
</evidence>
<dbReference type="Pfam" id="PF00512">
    <property type="entry name" value="HisKA"/>
    <property type="match status" value="1"/>
</dbReference>
<dbReference type="Pfam" id="PF13426">
    <property type="entry name" value="PAS_9"/>
    <property type="match status" value="1"/>
</dbReference>
<dbReference type="InterPro" id="IPR005467">
    <property type="entry name" value="His_kinase_dom"/>
</dbReference>
<keyword evidence="6" id="KW-0812">Transmembrane</keyword>
<sequence>MKRTPSTFTFNIALTVTMIVLLTVAFTAYCVQESRVDHAYEVQHQSVLLGTELRQSSNDLTRMARNYLLTGDPRFKDYYHAILEIRDGRRGRPVEYPGIYWDLVSAANYQPGPAVGSPVALLEMMKGAGFTDLEYSKLVDAKHKSDALTEVEIAAMQQLENAADDHASPQIVTERRESARLKLFDEAYLAGKAGIMAPIAEFDRLMTQRTRQEVNAARDEATVWRVICGLMGLGLLSMLVRTHKALRATLGGSVDDVFGHISRLGQLDFSIPIAVAAEQSDSVLGWLKQTQTSLRNTERERRHNAAVQRDREALISHIIESSPLSFMLTDSNGEIRMTNKSFLQYFKLRPDESSGLAVSDFFVDPEQRLELLEQVRRNGVVVNAEVHFQRRDGSQFWTYLSLSALTQANEELMCGWCVDITDHKQTQLNLQQAKKLADEAAQSKSLFFANMSHEIRTPMNAIIGLSELLGRTELNERQRDYIDKVQHSGQHLLGILNDILDFSKAEAGKLTVEHVSFDLSAVIENLVNLISHKAQDKGLKLTINIAPDVPQALRGDPLKLGQILINLANNAVKFTDQGEIALSISTDAQAAPLANQPPLSLRFEVRDTGIGLSQEQIERLFQSFSQGDSSITRKYGGTGLGLAICKRLAELLGGEIGVQSEPDHGTTFWFTARFSPETLSTQQPRQFGPEATRPAVPAIAAAPGNAAVDQALQALRGTHILLVEDNDLNQQVACELLEDAGFCVDIAENGQRALDQLAANAYDLVLMDMQMPVMDGVTATRKIRADARFKALPILAMTANAMQVDRQRCFDAGMNDFLCKPIEPTELRLALSHWIQHREGLGASAQTPARNLNHSRFSGSGQLPDTAPLEPHLPTAIPGLDLQQGLRHLNGNQALYADLLRKFRDTRRDALQQLQTWVASKSWDDAERLAHSLKGLAGSLGAVDLQPALAALEAVLRERGGDDGDAQMRAFEASWPAAETAFKALLVALDAAWPASSWPDQPLAAPRTPPAAQGLDAQQIMSEIDALLAQDDPDALEVFNTHRAALYLALGPRLSAFEAHLNQFDFTAARAWLAAAPKPLH</sequence>
<dbReference type="PANTHER" id="PTHR45339:SF1">
    <property type="entry name" value="HYBRID SIGNAL TRANSDUCTION HISTIDINE KINASE J"/>
    <property type="match status" value="1"/>
</dbReference>
<dbReference type="InterPro" id="IPR036097">
    <property type="entry name" value="HisK_dim/P_sf"/>
</dbReference>
<evidence type="ECO:0000256" key="9">
    <source>
        <dbReference type="ARBA" id="ARBA00022989"/>
    </source>
</evidence>
<keyword evidence="8 19" id="KW-0067">ATP-binding</keyword>
<dbReference type="Gene3D" id="3.30.565.10">
    <property type="entry name" value="Histidine kinase-like ATPase, C-terminal domain"/>
    <property type="match status" value="1"/>
</dbReference>
<evidence type="ECO:0000256" key="12">
    <source>
        <dbReference type="PROSITE-ProRule" id="PRU00110"/>
    </source>
</evidence>
<evidence type="ECO:0000259" key="15">
    <source>
        <dbReference type="PROSITE" id="PS50110"/>
    </source>
</evidence>
<dbReference type="EC" id="2.7.13.3" evidence="3"/>
<evidence type="ECO:0000259" key="16">
    <source>
        <dbReference type="PROSITE" id="PS50112"/>
    </source>
</evidence>
<feature type="domain" description="Histidine kinase" evidence="14">
    <location>
        <begin position="450"/>
        <end position="676"/>
    </location>
</feature>
<evidence type="ECO:0000256" key="7">
    <source>
        <dbReference type="ARBA" id="ARBA00022741"/>
    </source>
</evidence>
<protein>
    <recommendedName>
        <fullName evidence="3">histidine kinase</fullName>
        <ecNumber evidence="3">2.7.13.3</ecNumber>
    </recommendedName>
</protein>
<dbReference type="PROSITE" id="PS50894">
    <property type="entry name" value="HPT"/>
    <property type="match status" value="1"/>
</dbReference>
<dbReference type="PROSITE" id="PS50113">
    <property type="entry name" value="PAC"/>
    <property type="match status" value="1"/>
</dbReference>
<dbReference type="InterPro" id="IPR004358">
    <property type="entry name" value="Sig_transdc_His_kin-like_C"/>
</dbReference>
<feature type="domain" description="Response regulatory" evidence="15">
    <location>
        <begin position="719"/>
        <end position="835"/>
    </location>
</feature>
<evidence type="ECO:0000259" key="14">
    <source>
        <dbReference type="PROSITE" id="PS50109"/>
    </source>
</evidence>
<dbReference type="SMART" id="SM00091">
    <property type="entry name" value="PAS"/>
    <property type="match status" value="1"/>
</dbReference>
<dbReference type="CDD" id="cd17546">
    <property type="entry name" value="REC_hyHK_CKI1_RcsC-like"/>
    <property type="match status" value="1"/>
</dbReference>
<dbReference type="SUPFAM" id="SSF47226">
    <property type="entry name" value="Histidine-containing phosphotransfer domain, HPT domain"/>
    <property type="match status" value="1"/>
</dbReference>
<dbReference type="Proteomes" id="UP001219862">
    <property type="component" value="Unassembled WGS sequence"/>
</dbReference>
<evidence type="ECO:0000256" key="8">
    <source>
        <dbReference type="ARBA" id="ARBA00022840"/>
    </source>
</evidence>
<dbReference type="Gene3D" id="1.10.287.130">
    <property type="match status" value="1"/>
</dbReference>
<feature type="domain" description="HPt" evidence="18">
    <location>
        <begin position="892"/>
        <end position="992"/>
    </location>
</feature>
<dbReference type="InterPro" id="IPR008207">
    <property type="entry name" value="Sig_transdc_His_kin_Hpt_dom"/>
</dbReference>
<keyword evidence="4" id="KW-1003">Cell membrane</keyword>
<evidence type="ECO:0000256" key="3">
    <source>
        <dbReference type="ARBA" id="ARBA00012438"/>
    </source>
</evidence>
<dbReference type="SUPFAM" id="SSF52172">
    <property type="entry name" value="CheY-like"/>
    <property type="match status" value="1"/>
</dbReference>
<name>A0ABT5KND2_9BURK</name>
<dbReference type="Gene3D" id="3.30.450.20">
    <property type="entry name" value="PAS domain"/>
    <property type="match status" value="1"/>
</dbReference>
<dbReference type="InterPro" id="IPR000014">
    <property type="entry name" value="PAS"/>
</dbReference>
<dbReference type="Gene3D" id="3.40.50.2300">
    <property type="match status" value="1"/>
</dbReference>
<evidence type="ECO:0000256" key="6">
    <source>
        <dbReference type="ARBA" id="ARBA00022692"/>
    </source>
</evidence>
<proteinExistence type="predicted"/>
<keyword evidence="10" id="KW-0902">Two-component regulatory system</keyword>
<dbReference type="GO" id="GO:0005524">
    <property type="term" value="F:ATP binding"/>
    <property type="evidence" value="ECO:0007669"/>
    <property type="project" value="UniProtKB-KW"/>
</dbReference>
<dbReference type="PROSITE" id="PS50110">
    <property type="entry name" value="RESPONSE_REGULATORY"/>
    <property type="match status" value="1"/>
</dbReference>
<dbReference type="InterPro" id="IPR036641">
    <property type="entry name" value="HPT_dom_sf"/>
</dbReference>
<keyword evidence="5 13" id="KW-0597">Phosphoprotein</keyword>
<dbReference type="InterPro" id="IPR036890">
    <property type="entry name" value="HATPase_C_sf"/>
</dbReference>
<evidence type="ECO:0000259" key="17">
    <source>
        <dbReference type="PROSITE" id="PS50113"/>
    </source>
</evidence>
<dbReference type="InterPro" id="IPR003594">
    <property type="entry name" value="HATPase_dom"/>
</dbReference>
<accession>A0ABT5KND2</accession>
<dbReference type="CDD" id="cd16922">
    <property type="entry name" value="HATPase_EvgS-ArcB-TorS-like"/>
    <property type="match status" value="1"/>
</dbReference>
<keyword evidence="11" id="KW-0472">Membrane</keyword>
<dbReference type="SUPFAM" id="SSF47384">
    <property type="entry name" value="Homodimeric domain of signal transducing histidine kinase"/>
    <property type="match status" value="1"/>
</dbReference>
<feature type="modified residue" description="Phosphohistidine" evidence="12">
    <location>
        <position position="931"/>
    </location>
</feature>